<dbReference type="GO" id="GO:0000155">
    <property type="term" value="F:phosphorelay sensor kinase activity"/>
    <property type="evidence" value="ECO:0007669"/>
    <property type="project" value="InterPro"/>
</dbReference>
<keyword evidence="10" id="KW-0472">Membrane</keyword>
<keyword evidence="5" id="KW-0547">Nucleotide-binding</keyword>
<protein>
    <recommendedName>
        <fullName evidence="2">histidine kinase</fullName>
        <ecNumber evidence="2">2.7.13.3</ecNumber>
    </recommendedName>
</protein>
<proteinExistence type="predicted"/>
<comment type="catalytic activity">
    <reaction evidence="1">
        <text>ATP + protein L-histidine = ADP + protein N-phospho-L-histidine.</text>
        <dbReference type="EC" id="2.7.13.3"/>
    </reaction>
</comment>
<evidence type="ECO:0000256" key="2">
    <source>
        <dbReference type="ARBA" id="ARBA00012438"/>
    </source>
</evidence>
<dbReference type="PANTHER" id="PTHR24421:SF10">
    <property type="entry name" value="NITRATE_NITRITE SENSOR PROTEIN NARQ"/>
    <property type="match status" value="1"/>
</dbReference>
<dbReference type="Gene3D" id="3.30.565.10">
    <property type="entry name" value="Histidine kinase-like ATPase, C-terminal domain"/>
    <property type="match status" value="1"/>
</dbReference>
<organism evidence="12 13">
    <name type="scientific">Longimycelium tulufanense</name>
    <dbReference type="NCBI Taxonomy" id="907463"/>
    <lineage>
        <taxon>Bacteria</taxon>
        <taxon>Bacillati</taxon>
        <taxon>Actinomycetota</taxon>
        <taxon>Actinomycetes</taxon>
        <taxon>Pseudonocardiales</taxon>
        <taxon>Pseudonocardiaceae</taxon>
        <taxon>Longimycelium</taxon>
    </lineage>
</organism>
<comment type="caution">
    <text evidence="12">The sequence shown here is derived from an EMBL/GenBank/DDBJ whole genome shotgun (WGS) entry which is preliminary data.</text>
</comment>
<dbReference type="RefSeq" id="WP_189052774.1">
    <property type="nucleotide sequence ID" value="NZ_BMMK01000001.1"/>
</dbReference>
<name>A0A8J3FS52_9PSEU</name>
<keyword evidence="4" id="KW-0808">Transferase</keyword>
<keyword evidence="8" id="KW-0902">Two-component regulatory system</keyword>
<dbReference type="GO" id="GO:0005524">
    <property type="term" value="F:ATP binding"/>
    <property type="evidence" value="ECO:0007669"/>
    <property type="project" value="UniProtKB-KW"/>
</dbReference>
<evidence type="ECO:0000256" key="5">
    <source>
        <dbReference type="ARBA" id="ARBA00022741"/>
    </source>
</evidence>
<dbReference type="AlphaFoldDB" id="A0A8J3FS52"/>
<dbReference type="EMBL" id="BMMK01000001">
    <property type="protein sequence ID" value="GGM33154.1"/>
    <property type="molecule type" value="Genomic_DNA"/>
</dbReference>
<reference evidence="12" key="1">
    <citation type="journal article" date="2014" name="Int. J. Syst. Evol. Microbiol.">
        <title>Complete genome sequence of Corynebacterium casei LMG S-19264T (=DSM 44701T), isolated from a smear-ripened cheese.</title>
        <authorList>
            <consortium name="US DOE Joint Genome Institute (JGI-PGF)"/>
            <person name="Walter F."/>
            <person name="Albersmeier A."/>
            <person name="Kalinowski J."/>
            <person name="Ruckert C."/>
        </authorList>
    </citation>
    <scope>NUCLEOTIDE SEQUENCE</scope>
    <source>
        <strain evidence="12">CGMCC 4.5737</strain>
    </source>
</reference>
<evidence type="ECO:0000313" key="12">
    <source>
        <dbReference type="EMBL" id="GGM33154.1"/>
    </source>
</evidence>
<reference evidence="12" key="2">
    <citation type="submission" date="2020-09" db="EMBL/GenBank/DDBJ databases">
        <authorList>
            <person name="Sun Q."/>
            <person name="Zhou Y."/>
        </authorList>
    </citation>
    <scope>NUCLEOTIDE SEQUENCE</scope>
    <source>
        <strain evidence="12">CGMCC 4.5737</strain>
    </source>
</reference>
<evidence type="ECO:0000256" key="9">
    <source>
        <dbReference type="SAM" id="Coils"/>
    </source>
</evidence>
<keyword evidence="7" id="KW-0067">ATP-binding</keyword>
<feature type="coiled-coil region" evidence="9">
    <location>
        <begin position="145"/>
        <end position="172"/>
    </location>
</feature>
<dbReference type="EC" id="2.7.13.3" evidence="2"/>
<evidence type="ECO:0000256" key="1">
    <source>
        <dbReference type="ARBA" id="ARBA00000085"/>
    </source>
</evidence>
<dbReference type="InterPro" id="IPR011712">
    <property type="entry name" value="Sig_transdc_His_kin_sub3_dim/P"/>
</dbReference>
<evidence type="ECO:0000256" key="3">
    <source>
        <dbReference type="ARBA" id="ARBA00022553"/>
    </source>
</evidence>
<dbReference type="Proteomes" id="UP000637578">
    <property type="component" value="Unassembled WGS sequence"/>
</dbReference>
<feature type="transmembrane region" description="Helical" evidence="10">
    <location>
        <begin position="65"/>
        <end position="89"/>
    </location>
</feature>
<feature type="transmembrane region" description="Helical" evidence="10">
    <location>
        <begin position="96"/>
        <end position="113"/>
    </location>
</feature>
<evidence type="ECO:0000256" key="8">
    <source>
        <dbReference type="ARBA" id="ARBA00023012"/>
    </source>
</evidence>
<keyword evidence="6" id="KW-0418">Kinase</keyword>
<keyword evidence="10" id="KW-0812">Transmembrane</keyword>
<evidence type="ECO:0000256" key="6">
    <source>
        <dbReference type="ARBA" id="ARBA00022777"/>
    </source>
</evidence>
<sequence length="371" mass="40460">MRLKLWEDRWRAVPARWRAVITDVVAVLLWGGTTLYGETGAALGWAILAGGLLALRRPLPVPTLLAIVAIHGWSGVIVSPALACAAYTVASRARPLSGVPAIAASVLVFFIAPLDDTSFGRLFDLTFMVLLPVLLGLHMRRTWELLAAYEEYTQARQEHERLAAERAVLQERHRIAQEMHDSLGHKLSLIVLHAGALELSGPRGSHAELLRRTGQEAMHELRKVIGVLRADDEAGHVVDGVDPADEKAFRELVESSRNAGVPVAEDVDPEVWRLDPLVRSMAHRVVREALTNVHKHAGPVPTALRLQVRQAQLLIEVCNAAPGRERACRSAGARTGLATLAERVGMLGGELGHGTLSDGSYRLLVRIPVCR</sequence>
<feature type="domain" description="Signal transduction histidine kinase subgroup 3 dimerisation and phosphoacceptor" evidence="11">
    <location>
        <begin position="171"/>
        <end position="232"/>
    </location>
</feature>
<accession>A0A8J3FS52</accession>
<dbReference type="Pfam" id="PF07730">
    <property type="entry name" value="HisKA_3"/>
    <property type="match status" value="1"/>
</dbReference>
<dbReference type="CDD" id="cd16917">
    <property type="entry name" value="HATPase_UhpB-NarQ-NarX-like"/>
    <property type="match status" value="1"/>
</dbReference>
<dbReference type="InterPro" id="IPR050482">
    <property type="entry name" value="Sensor_HK_TwoCompSys"/>
</dbReference>
<evidence type="ECO:0000256" key="7">
    <source>
        <dbReference type="ARBA" id="ARBA00022840"/>
    </source>
</evidence>
<evidence type="ECO:0000259" key="11">
    <source>
        <dbReference type="Pfam" id="PF07730"/>
    </source>
</evidence>
<evidence type="ECO:0000313" key="13">
    <source>
        <dbReference type="Proteomes" id="UP000637578"/>
    </source>
</evidence>
<keyword evidence="10" id="KW-1133">Transmembrane helix</keyword>
<keyword evidence="9" id="KW-0175">Coiled coil</keyword>
<dbReference type="InterPro" id="IPR036890">
    <property type="entry name" value="HATPase_C_sf"/>
</dbReference>
<gene>
    <name evidence="12" type="ORF">GCM10012275_00740</name>
</gene>
<dbReference type="SUPFAM" id="SSF55874">
    <property type="entry name" value="ATPase domain of HSP90 chaperone/DNA topoisomerase II/histidine kinase"/>
    <property type="match status" value="1"/>
</dbReference>
<evidence type="ECO:0000256" key="4">
    <source>
        <dbReference type="ARBA" id="ARBA00022679"/>
    </source>
</evidence>
<dbReference type="GO" id="GO:0046983">
    <property type="term" value="F:protein dimerization activity"/>
    <property type="evidence" value="ECO:0007669"/>
    <property type="project" value="InterPro"/>
</dbReference>
<keyword evidence="3" id="KW-0597">Phosphoprotein</keyword>
<evidence type="ECO:0000256" key="10">
    <source>
        <dbReference type="SAM" id="Phobius"/>
    </source>
</evidence>
<dbReference type="GO" id="GO:0016020">
    <property type="term" value="C:membrane"/>
    <property type="evidence" value="ECO:0007669"/>
    <property type="project" value="InterPro"/>
</dbReference>
<dbReference type="Gene3D" id="1.20.5.1930">
    <property type="match status" value="1"/>
</dbReference>
<dbReference type="PANTHER" id="PTHR24421">
    <property type="entry name" value="NITRATE/NITRITE SENSOR PROTEIN NARX-RELATED"/>
    <property type="match status" value="1"/>
</dbReference>
<feature type="transmembrane region" description="Helical" evidence="10">
    <location>
        <begin position="119"/>
        <end position="137"/>
    </location>
</feature>
<keyword evidence="13" id="KW-1185">Reference proteome</keyword>
<feature type="transmembrane region" description="Helical" evidence="10">
    <location>
        <begin position="20"/>
        <end position="53"/>
    </location>
</feature>